<reference evidence="1 2" key="1">
    <citation type="submission" date="2023-04" db="EMBL/GenBank/DDBJ databases">
        <title>Ectobacillus antri isolated from activated sludge.</title>
        <authorList>
            <person name="Yan P."/>
            <person name="Liu X."/>
        </authorList>
    </citation>
    <scope>NUCLEOTIDE SEQUENCE [LARGE SCALE GENOMIC DNA]</scope>
    <source>
        <strain evidence="1 2">C18H</strain>
    </source>
</reference>
<dbReference type="InterPro" id="IPR012505">
    <property type="entry name" value="YbbR"/>
</dbReference>
<comment type="caution">
    <text evidence="1">The sequence shown here is derived from an EMBL/GenBank/DDBJ whole genome shotgun (WGS) entry which is preliminary data.</text>
</comment>
<dbReference type="PANTHER" id="PTHR37804">
    <property type="entry name" value="CDAA REGULATORY PROTEIN CDAR"/>
    <property type="match status" value="1"/>
</dbReference>
<keyword evidence="2" id="KW-1185">Reference proteome</keyword>
<dbReference type="Pfam" id="PF07949">
    <property type="entry name" value="YbbR"/>
    <property type="match status" value="3"/>
</dbReference>
<accession>A0ABT6HBC8</accession>
<dbReference type="Proteomes" id="UP001218246">
    <property type="component" value="Unassembled WGS sequence"/>
</dbReference>
<name>A0ABT6HBC8_9BACI</name>
<dbReference type="Gene3D" id="2.170.120.40">
    <property type="entry name" value="YbbR-like domain"/>
    <property type="match status" value="2"/>
</dbReference>
<sequence>MDKLMDNHWFLKGLALLFALMLYTVASLDNESQSSGITGLPVGEVTETLTDVPVTVNYDEEKYVVTGAPKYITLTLEGQGSIIAATKINRQFEVYANLNGYEPGVYEVRLQHEGINDKVKVKITPPKIKVTIAEKVKKQFPVEVSFINSNQMKEGYKADKVVVKPAFVELSGTKEQLDKVAAVKAYIDLKGVNQSINKDVKVIVYDQDGNPLDMPAVPATVTVNVPIITPEKKVSIDITKRGTLPEGVTLTSITAEPSQITLYGPKDILDDIETLNGIFVDLDKITGNTNLEVSVPLPKGVTKASTDKIKIFVQAEKLEKKTFSDISIRVLGLSESLNVNFIDPKNGKVSVDATANSSDLDKVTSEQIQVSMNTQGLETGIHDVPIQLNGIDNVKLDVKQKTARIEIVKKG</sequence>
<protein>
    <submittedName>
        <fullName evidence="1">CdaR family protein</fullName>
    </submittedName>
</protein>
<dbReference type="RefSeq" id="WP_164464311.1">
    <property type="nucleotide sequence ID" value="NZ_JARRRY010000039.1"/>
</dbReference>
<organism evidence="1 2">
    <name type="scientific">Ectobacillus antri</name>
    <dbReference type="NCBI Taxonomy" id="2486280"/>
    <lineage>
        <taxon>Bacteria</taxon>
        <taxon>Bacillati</taxon>
        <taxon>Bacillota</taxon>
        <taxon>Bacilli</taxon>
        <taxon>Bacillales</taxon>
        <taxon>Bacillaceae</taxon>
        <taxon>Ectobacillus</taxon>
    </lineage>
</organism>
<evidence type="ECO:0000313" key="2">
    <source>
        <dbReference type="Proteomes" id="UP001218246"/>
    </source>
</evidence>
<dbReference type="InterPro" id="IPR053154">
    <property type="entry name" value="c-di-AMP_regulator"/>
</dbReference>
<dbReference type="Gene3D" id="2.170.120.30">
    <property type="match status" value="2"/>
</dbReference>
<dbReference type="PANTHER" id="PTHR37804:SF1">
    <property type="entry name" value="CDAA REGULATORY PROTEIN CDAR"/>
    <property type="match status" value="1"/>
</dbReference>
<gene>
    <name evidence="1" type="ORF">P6P90_17400</name>
</gene>
<dbReference type="EMBL" id="JARULN010000041">
    <property type="protein sequence ID" value="MDG5755661.1"/>
    <property type="molecule type" value="Genomic_DNA"/>
</dbReference>
<evidence type="ECO:0000313" key="1">
    <source>
        <dbReference type="EMBL" id="MDG5755661.1"/>
    </source>
</evidence>
<proteinExistence type="predicted"/>